<dbReference type="Proteomes" id="UP000220251">
    <property type="component" value="Unassembled WGS sequence"/>
</dbReference>
<comment type="similarity">
    <text evidence="2 13">Belongs to the sodium:solute symporter (SSF) (TC 2.A.21) family.</text>
</comment>
<evidence type="ECO:0000256" key="3">
    <source>
        <dbReference type="ARBA" id="ARBA00022448"/>
    </source>
</evidence>
<feature type="transmembrane region" description="Helical" evidence="14">
    <location>
        <begin position="297"/>
        <end position="325"/>
    </location>
</feature>
<dbReference type="GO" id="GO:0015293">
    <property type="term" value="F:symporter activity"/>
    <property type="evidence" value="ECO:0007669"/>
    <property type="project" value="UniProtKB-KW"/>
</dbReference>
<feature type="transmembrane region" description="Helical" evidence="14">
    <location>
        <begin position="400"/>
        <end position="419"/>
    </location>
</feature>
<keyword evidence="10 14" id="KW-0472">Membrane</keyword>
<dbReference type="Gene3D" id="1.20.1730.10">
    <property type="entry name" value="Sodium/glucose cotransporter"/>
    <property type="match status" value="1"/>
</dbReference>
<keyword evidence="6" id="KW-0769">Symport</keyword>
<evidence type="ECO:0000256" key="2">
    <source>
        <dbReference type="ARBA" id="ARBA00006434"/>
    </source>
</evidence>
<keyword evidence="16" id="KW-1185">Reference proteome</keyword>
<evidence type="ECO:0000256" key="5">
    <source>
        <dbReference type="ARBA" id="ARBA00022692"/>
    </source>
</evidence>
<feature type="transmembrane region" description="Helical" evidence="14">
    <location>
        <begin position="346"/>
        <end position="364"/>
    </location>
</feature>
<dbReference type="PANTHER" id="PTHR48086">
    <property type="entry name" value="SODIUM/PROLINE SYMPORTER-RELATED"/>
    <property type="match status" value="1"/>
</dbReference>
<evidence type="ECO:0000256" key="7">
    <source>
        <dbReference type="ARBA" id="ARBA00022989"/>
    </source>
</evidence>
<evidence type="ECO:0000256" key="9">
    <source>
        <dbReference type="ARBA" id="ARBA00023065"/>
    </source>
</evidence>
<reference evidence="16" key="1">
    <citation type="submission" date="2015-06" db="EMBL/GenBank/DDBJ databases">
        <authorList>
            <person name="Bertelli C."/>
        </authorList>
    </citation>
    <scope>NUCLEOTIDE SEQUENCE [LARGE SCALE GENOMIC DNA]</scope>
    <source>
        <strain evidence="16">CRIB-30</strain>
    </source>
</reference>
<dbReference type="GO" id="GO:0006814">
    <property type="term" value="P:sodium ion transport"/>
    <property type="evidence" value="ECO:0007669"/>
    <property type="project" value="UniProtKB-KW"/>
</dbReference>
<dbReference type="PANTHER" id="PTHR48086:SF3">
    <property type="entry name" value="SODIUM_PROLINE SYMPORTER"/>
    <property type="match status" value="1"/>
</dbReference>
<keyword evidence="5 14" id="KW-0812">Transmembrane</keyword>
<comment type="subcellular location">
    <subcellularLocation>
        <location evidence="1">Cell membrane</location>
        <topology evidence="1">Multi-pass membrane protein</topology>
    </subcellularLocation>
</comment>
<evidence type="ECO:0000256" key="8">
    <source>
        <dbReference type="ARBA" id="ARBA00023053"/>
    </source>
</evidence>
<proteinExistence type="inferred from homology"/>
<keyword evidence="11" id="KW-0739">Sodium transport</keyword>
<keyword evidence="8" id="KW-0915">Sodium</keyword>
<evidence type="ECO:0000256" key="11">
    <source>
        <dbReference type="ARBA" id="ARBA00023201"/>
    </source>
</evidence>
<evidence type="ECO:0000256" key="12">
    <source>
        <dbReference type="ARBA" id="ARBA00033708"/>
    </source>
</evidence>
<evidence type="ECO:0000256" key="1">
    <source>
        <dbReference type="ARBA" id="ARBA00004651"/>
    </source>
</evidence>
<keyword evidence="9" id="KW-0406">Ion transport</keyword>
<protein>
    <submittedName>
        <fullName evidence="15">Sodium/solute symporter</fullName>
    </submittedName>
</protein>
<feature type="transmembrane region" description="Helical" evidence="14">
    <location>
        <begin position="6"/>
        <end position="23"/>
    </location>
</feature>
<evidence type="ECO:0000256" key="10">
    <source>
        <dbReference type="ARBA" id="ARBA00023136"/>
    </source>
</evidence>
<dbReference type="Pfam" id="PF00474">
    <property type="entry name" value="SSF"/>
    <property type="match status" value="1"/>
</dbReference>
<dbReference type="InterPro" id="IPR001734">
    <property type="entry name" value="Na/solute_symporter"/>
</dbReference>
<comment type="catalytic activity">
    <reaction evidence="12">
        <text>L-proline(in) + Na(+)(in) = L-proline(out) + Na(+)(out)</text>
        <dbReference type="Rhea" id="RHEA:28967"/>
        <dbReference type="ChEBI" id="CHEBI:29101"/>
        <dbReference type="ChEBI" id="CHEBI:60039"/>
    </reaction>
</comment>
<dbReference type="CDD" id="cd10322">
    <property type="entry name" value="SLC5sbd"/>
    <property type="match status" value="1"/>
</dbReference>
<dbReference type="PROSITE" id="PS50283">
    <property type="entry name" value="NA_SOLUT_SYMP_3"/>
    <property type="match status" value="1"/>
</dbReference>
<keyword evidence="3" id="KW-0813">Transport</keyword>
<feature type="transmembrane region" description="Helical" evidence="14">
    <location>
        <begin position="120"/>
        <end position="139"/>
    </location>
</feature>
<evidence type="ECO:0000256" key="13">
    <source>
        <dbReference type="RuleBase" id="RU362091"/>
    </source>
</evidence>
<organism evidence="15 16">
    <name type="scientific">Estrella lausannensis</name>
    <dbReference type="NCBI Taxonomy" id="483423"/>
    <lineage>
        <taxon>Bacteria</taxon>
        <taxon>Pseudomonadati</taxon>
        <taxon>Chlamydiota</taxon>
        <taxon>Chlamydiia</taxon>
        <taxon>Parachlamydiales</taxon>
        <taxon>Candidatus Criblamydiaceae</taxon>
        <taxon>Estrella</taxon>
    </lineage>
</organism>
<accession>A0A0H5DPQ7</accession>
<feature type="transmembrane region" description="Helical" evidence="14">
    <location>
        <begin position="254"/>
        <end position="277"/>
    </location>
</feature>
<gene>
    <name evidence="15" type="ORF">ELAC_1220</name>
</gene>
<dbReference type="InterPro" id="IPR038377">
    <property type="entry name" value="Na/Glc_symporter_sf"/>
</dbReference>
<feature type="transmembrane region" description="Helical" evidence="14">
    <location>
        <begin position="425"/>
        <end position="442"/>
    </location>
</feature>
<evidence type="ECO:0000313" key="15">
    <source>
        <dbReference type="EMBL" id="CRX38561.1"/>
    </source>
</evidence>
<feature type="transmembrane region" description="Helical" evidence="14">
    <location>
        <begin position="43"/>
        <end position="64"/>
    </location>
</feature>
<evidence type="ECO:0000256" key="6">
    <source>
        <dbReference type="ARBA" id="ARBA00022847"/>
    </source>
</evidence>
<dbReference type="OrthoDB" id="9814523at2"/>
<feature type="transmembrane region" description="Helical" evidence="14">
    <location>
        <begin position="179"/>
        <end position="196"/>
    </location>
</feature>
<dbReference type="RefSeq" id="WP_098038418.1">
    <property type="nucleotide sequence ID" value="NZ_CWGJ01000012.1"/>
</dbReference>
<feature type="transmembrane region" description="Helical" evidence="14">
    <location>
        <begin position="145"/>
        <end position="167"/>
    </location>
</feature>
<feature type="transmembrane region" description="Helical" evidence="14">
    <location>
        <begin position="70"/>
        <end position="92"/>
    </location>
</feature>
<keyword evidence="7 14" id="KW-1133">Transmembrane helix</keyword>
<dbReference type="GO" id="GO:0005886">
    <property type="term" value="C:plasma membrane"/>
    <property type="evidence" value="ECO:0007669"/>
    <property type="project" value="UniProtKB-SubCell"/>
</dbReference>
<dbReference type="AlphaFoldDB" id="A0A0H5DPQ7"/>
<evidence type="ECO:0000256" key="14">
    <source>
        <dbReference type="SAM" id="Phobius"/>
    </source>
</evidence>
<keyword evidence="4" id="KW-1003">Cell membrane</keyword>
<name>A0A0H5DPQ7_9BACT</name>
<sequence length="454" mass="48733">MDTTFFLILLFTLQVLYWIVGRFSSKAPKGKEEYFLANRKVSLFPLAMTFLATQVGGGVVLGAAEEAYQYGWPVLFYPLGSSLGLVLLGVGFGRRLATLNVSTVAEVFEKVYGSSVQRKAASLLSIVSLFMVLVAQIIASSKFMVSLGVKSVPLFILFWGIVILYTARGGLKAVISTDLVQAAFFSLVFALLFGWTLSSGGTQGLLTAGEFLDFSLASKATGWLLMPLMFMLIEQDMGQRCFAGKSPEVVSCASLLAGAGTMAVCTVPVLLGVLARIKGVESTPGGSILMSVIEMTTTPYIAAFAGCAILAAIISTATSLLNAIASNIGSDFSLDLSKGDDGMKRAGWLTALISLIAIYFAFAFNNIVDVLIQSYELSVSCLFVPVVFALFQLGSARQASLLAICFGAAGFVLFRFYPVEFPREIMSVILSLFGFFLGWAYARLKTKENYVIDS</sequence>
<evidence type="ECO:0000256" key="4">
    <source>
        <dbReference type="ARBA" id="ARBA00022475"/>
    </source>
</evidence>
<dbReference type="InterPro" id="IPR050277">
    <property type="entry name" value="Sodium:Solute_Symporter"/>
</dbReference>
<dbReference type="EMBL" id="CWGJ01000012">
    <property type="protein sequence ID" value="CRX38561.1"/>
    <property type="molecule type" value="Genomic_DNA"/>
</dbReference>
<feature type="transmembrane region" description="Helical" evidence="14">
    <location>
        <begin position="370"/>
        <end position="393"/>
    </location>
</feature>
<evidence type="ECO:0000313" key="16">
    <source>
        <dbReference type="Proteomes" id="UP000220251"/>
    </source>
</evidence>